<gene>
    <name evidence="2" type="ORF">FRX48_08619</name>
</gene>
<reference evidence="2 3" key="1">
    <citation type="submission" date="2019-09" db="EMBL/GenBank/DDBJ databases">
        <title>The hologenome of the rock-dwelling lichen Lasallia pustulata.</title>
        <authorList>
            <person name="Greshake Tzovaras B."/>
            <person name="Segers F."/>
            <person name="Bicker A."/>
            <person name="Dal Grande F."/>
            <person name="Otte J."/>
            <person name="Hankeln T."/>
            <person name="Schmitt I."/>
            <person name="Ebersberger I."/>
        </authorList>
    </citation>
    <scope>NUCLEOTIDE SEQUENCE [LARGE SCALE GENOMIC DNA]</scope>
    <source>
        <strain evidence="2">A1-1</strain>
    </source>
</reference>
<name>A0A5M8PEQ1_9LECA</name>
<sequence length="888" mass="97147">MDTPSALTDDFASEVEYDFASPDQPLHNFFPELGPTEYLGPNGFVEVYSSPESGFIDPTFTTKMNPLDDIAYNDGAPRTLHGGTHNESSGPAQGASVPGSSISSDGQADIEQQHSDDGGVEGPAVTVQSSEGHATSSENALHDPHDLSSLQRGATEQSLNRYTPMVHSNPETPRLPSNSSFGISSPLLSRTYSQHATQQLATGSGNLGRQPRRTMSYSSEYTDPVGISSLHDISGQSYTQLPMRNAVARLQGGGTQNLYRTSGGLLSSSPAAITADPSSVDRRPTPDYSHNYGQNITTSRYSDFQQIDPLGYQTRPFFPSLDPISPSHRLSYGAQTKGEYGSPNQRSSQQQAYNSSRGQLYQTSPLSTNDDHAGSSIYLGHTARTYNPRQAVLQGVDVAEQETLKFEDDDNPMHSVKLTQFANLEEARHANVPDGAPGPVPYDPTIPESDIEKQRVVLKLMDALNDMSDAQDNEGMKSTWRSFLNNQGQLEHVAWQILERCILRHKQKGSLTTNSKPNHHYENFDKRMTDILQGLRTQKTMCKHLMVAPYIDSLIDNPGYAASRIVNNRKVNLGKKMVTDKARAVLGQKTQGKGRRMLSVQEDETNDEDGDYDEDDDAPFDTDTNRRTPIGRGVKTTQSLTRTSRKRKATSEEDVLNPPYPPPAKRGKKAPRPTQSTYNTEGNFLTELSAGPSQQHYGMGASGTSQQGLGQGQRDSGGFMGRQDDEDLYGVSNSGEADPSQGQLSAEGEEILQQLLDAQQTDDLLNPGDLLDEGTYVQGGKIVRHDPDTGASEVLYDDFLLSPQYSQFSPFIRQAIQRPYAPTMDPQIAAAAFGTRSTARTRRAAGRTTEQNIQPARQPPYGYTAVAPADEAVNTLQRAPAGRKRSRR</sequence>
<feature type="compositionally biased region" description="Polar residues" evidence="1">
    <location>
        <begin position="169"/>
        <end position="204"/>
    </location>
</feature>
<evidence type="ECO:0000313" key="3">
    <source>
        <dbReference type="Proteomes" id="UP000324767"/>
    </source>
</evidence>
<feature type="region of interest" description="Disordered" evidence="1">
    <location>
        <begin position="835"/>
        <end position="888"/>
    </location>
</feature>
<dbReference type="AlphaFoldDB" id="A0A5M8PEQ1"/>
<feature type="region of interest" description="Disordered" evidence="1">
    <location>
        <begin position="315"/>
        <end position="375"/>
    </location>
</feature>
<protein>
    <submittedName>
        <fullName evidence="2">Uncharacterized protein</fullName>
    </submittedName>
</protein>
<dbReference type="EMBL" id="VXIT01000016">
    <property type="protein sequence ID" value="KAA6407781.1"/>
    <property type="molecule type" value="Genomic_DNA"/>
</dbReference>
<feature type="compositionally biased region" description="Polar residues" evidence="1">
    <location>
        <begin position="261"/>
        <end position="271"/>
    </location>
</feature>
<proteinExistence type="predicted"/>
<feature type="compositionally biased region" description="Polar residues" evidence="1">
    <location>
        <begin position="126"/>
        <end position="139"/>
    </location>
</feature>
<feature type="region of interest" description="Disordered" evidence="1">
    <location>
        <begin position="584"/>
        <end position="746"/>
    </location>
</feature>
<accession>A0A5M8PEQ1</accession>
<feature type="region of interest" description="Disordered" evidence="1">
    <location>
        <begin position="67"/>
        <end position="148"/>
    </location>
</feature>
<feature type="region of interest" description="Disordered" evidence="1">
    <location>
        <begin position="163"/>
        <end position="214"/>
    </location>
</feature>
<comment type="caution">
    <text evidence="2">The sequence shown here is derived from an EMBL/GenBank/DDBJ whole genome shotgun (WGS) entry which is preliminary data.</text>
</comment>
<evidence type="ECO:0000256" key="1">
    <source>
        <dbReference type="SAM" id="MobiDB-lite"/>
    </source>
</evidence>
<evidence type="ECO:0000313" key="2">
    <source>
        <dbReference type="EMBL" id="KAA6407781.1"/>
    </source>
</evidence>
<feature type="compositionally biased region" description="Polar residues" evidence="1">
    <location>
        <begin position="342"/>
        <end position="368"/>
    </location>
</feature>
<feature type="compositionally biased region" description="Polar residues" evidence="1">
    <location>
        <begin position="674"/>
        <end position="683"/>
    </location>
</feature>
<dbReference type="OrthoDB" id="4851482at2759"/>
<dbReference type="Proteomes" id="UP000324767">
    <property type="component" value="Unassembled WGS sequence"/>
</dbReference>
<organism evidence="2 3">
    <name type="scientific">Lasallia pustulata</name>
    <dbReference type="NCBI Taxonomy" id="136370"/>
    <lineage>
        <taxon>Eukaryota</taxon>
        <taxon>Fungi</taxon>
        <taxon>Dikarya</taxon>
        <taxon>Ascomycota</taxon>
        <taxon>Pezizomycotina</taxon>
        <taxon>Lecanoromycetes</taxon>
        <taxon>OSLEUM clade</taxon>
        <taxon>Umbilicariomycetidae</taxon>
        <taxon>Umbilicariales</taxon>
        <taxon>Umbilicariaceae</taxon>
        <taxon>Lasallia</taxon>
    </lineage>
</organism>
<feature type="compositionally biased region" description="Polar residues" evidence="1">
    <location>
        <begin position="291"/>
        <end position="300"/>
    </location>
</feature>
<feature type="compositionally biased region" description="Acidic residues" evidence="1">
    <location>
        <begin position="601"/>
        <end position="620"/>
    </location>
</feature>
<feature type="region of interest" description="Disordered" evidence="1">
    <location>
        <begin position="261"/>
        <end position="300"/>
    </location>
</feature>
<feature type="compositionally biased region" description="Polar residues" evidence="1">
    <location>
        <begin position="731"/>
        <end position="744"/>
    </location>
</feature>